<dbReference type="EMBL" id="CM002923">
    <property type="protein sequence ID" value="KGN61908.1"/>
    <property type="molecule type" value="Genomic_DNA"/>
</dbReference>
<gene>
    <name evidence="2" type="ORF">Csa_2G264030</name>
</gene>
<dbReference type="Gramene" id="KGN61908">
    <property type="protein sequence ID" value="KGN61908"/>
    <property type="gene ID" value="Csa_2G264030"/>
</dbReference>
<feature type="region of interest" description="Disordered" evidence="1">
    <location>
        <begin position="86"/>
        <end position="110"/>
    </location>
</feature>
<accession>A0A0A0LJD4</accession>
<sequence length="110" mass="12240">MLNDPLLTKIHSRAWGRSNLLCLRLAQSLLVLHVGVTLLSVSLAWCHSRPSSVGLTLPPPIFKSLSKKFLAHACCAGVEEEVGESSCVKTKEEEARENDEDWLDKREKKS</sequence>
<evidence type="ECO:0000313" key="2">
    <source>
        <dbReference type="EMBL" id="KGN61908.1"/>
    </source>
</evidence>
<reference evidence="2 3" key="2">
    <citation type="journal article" date="2009" name="PLoS ONE">
        <title>An integrated genetic and cytogenetic map of the cucumber genome.</title>
        <authorList>
            <person name="Ren Y."/>
            <person name="Zhang Z."/>
            <person name="Liu J."/>
            <person name="Staub J.E."/>
            <person name="Han Y."/>
            <person name="Cheng Z."/>
            <person name="Li X."/>
            <person name="Lu J."/>
            <person name="Miao H."/>
            <person name="Kang H."/>
            <person name="Xie B."/>
            <person name="Gu X."/>
            <person name="Wang X."/>
            <person name="Du Y."/>
            <person name="Jin W."/>
            <person name="Huang S."/>
        </authorList>
    </citation>
    <scope>NUCLEOTIDE SEQUENCE [LARGE SCALE GENOMIC DNA]</scope>
    <source>
        <strain evidence="3">cv. 9930</strain>
    </source>
</reference>
<evidence type="ECO:0000256" key="1">
    <source>
        <dbReference type="SAM" id="MobiDB-lite"/>
    </source>
</evidence>
<protein>
    <submittedName>
        <fullName evidence="2">Uncharacterized protein</fullName>
    </submittedName>
</protein>
<dbReference type="Proteomes" id="UP000029981">
    <property type="component" value="Chromosome 2"/>
</dbReference>
<keyword evidence="3" id="KW-1185">Reference proteome</keyword>
<reference evidence="2 3" key="1">
    <citation type="journal article" date="2009" name="Nat. Genet.">
        <title>The genome of the cucumber, Cucumis sativus L.</title>
        <authorList>
            <person name="Huang S."/>
            <person name="Li R."/>
            <person name="Zhang Z."/>
            <person name="Li L."/>
            <person name="Gu X."/>
            <person name="Fan W."/>
            <person name="Lucas W.J."/>
            <person name="Wang X."/>
            <person name="Xie B."/>
            <person name="Ni P."/>
            <person name="Ren Y."/>
            <person name="Zhu H."/>
            <person name="Li J."/>
            <person name="Lin K."/>
            <person name="Jin W."/>
            <person name="Fei Z."/>
            <person name="Li G."/>
            <person name="Staub J."/>
            <person name="Kilian A."/>
            <person name="van der Vossen E.A."/>
            <person name="Wu Y."/>
            <person name="Guo J."/>
            <person name="He J."/>
            <person name="Jia Z."/>
            <person name="Ren Y."/>
            <person name="Tian G."/>
            <person name="Lu Y."/>
            <person name="Ruan J."/>
            <person name="Qian W."/>
            <person name="Wang M."/>
            <person name="Huang Q."/>
            <person name="Li B."/>
            <person name="Xuan Z."/>
            <person name="Cao J."/>
            <person name="Asan"/>
            <person name="Wu Z."/>
            <person name="Zhang J."/>
            <person name="Cai Q."/>
            <person name="Bai Y."/>
            <person name="Zhao B."/>
            <person name="Han Y."/>
            <person name="Li Y."/>
            <person name="Li X."/>
            <person name="Wang S."/>
            <person name="Shi Q."/>
            <person name="Liu S."/>
            <person name="Cho W.K."/>
            <person name="Kim J.Y."/>
            <person name="Xu Y."/>
            <person name="Heller-Uszynska K."/>
            <person name="Miao H."/>
            <person name="Cheng Z."/>
            <person name="Zhang S."/>
            <person name="Wu J."/>
            <person name="Yang Y."/>
            <person name="Kang H."/>
            <person name="Li M."/>
            <person name="Liang H."/>
            <person name="Ren X."/>
            <person name="Shi Z."/>
            <person name="Wen M."/>
            <person name="Jian M."/>
            <person name="Yang H."/>
            <person name="Zhang G."/>
            <person name="Yang Z."/>
            <person name="Chen R."/>
            <person name="Liu S."/>
            <person name="Li J."/>
            <person name="Ma L."/>
            <person name="Liu H."/>
            <person name="Zhou Y."/>
            <person name="Zhao J."/>
            <person name="Fang X."/>
            <person name="Li G."/>
            <person name="Fang L."/>
            <person name="Li Y."/>
            <person name="Liu D."/>
            <person name="Zheng H."/>
            <person name="Zhang Y."/>
            <person name="Qin N."/>
            <person name="Li Z."/>
            <person name="Yang G."/>
            <person name="Yang S."/>
            <person name="Bolund L."/>
            <person name="Kristiansen K."/>
            <person name="Zheng H."/>
            <person name="Li S."/>
            <person name="Zhang X."/>
            <person name="Yang H."/>
            <person name="Wang J."/>
            <person name="Sun R."/>
            <person name="Zhang B."/>
            <person name="Jiang S."/>
            <person name="Wang J."/>
            <person name="Du Y."/>
            <person name="Li S."/>
        </authorList>
    </citation>
    <scope>NUCLEOTIDE SEQUENCE [LARGE SCALE GENOMIC DNA]</scope>
    <source>
        <strain evidence="3">cv. 9930</strain>
    </source>
</reference>
<dbReference type="AlphaFoldDB" id="A0A0A0LJD4"/>
<name>A0A0A0LJD4_CUCSA</name>
<evidence type="ECO:0000313" key="3">
    <source>
        <dbReference type="Proteomes" id="UP000029981"/>
    </source>
</evidence>
<reference evidence="2 3" key="4">
    <citation type="journal article" date="2011" name="BMC Genomics">
        <title>RNA-Seq improves annotation of protein-coding genes in the cucumber genome.</title>
        <authorList>
            <person name="Li Z."/>
            <person name="Zhang Z."/>
            <person name="Yan P."/>
            <person name="Huang S."/>
            <person name="Fei Z."/>
            <person name="Lin K."/>
        </authorList>
    </citation>
    <scope>NUCLEOTIDE SEQUENCE [LARGE SCALE GENOMIC DNA]</scope>
    <source>
        <strain evidence="3">cv. 9930</strain>
    </source>
</reference>
<organism evidence="2 3">
    <name type="scientific">Cucumis sativus</name>
    <name type="common">Cucumber</name>
    <dbReference type="NCBI Taxonomy" id="3659"/>
    <lineage>
        <taxon>Eukaryota</taxon>
        <taxon>Viridiplantae</taxon>
        <taxon>Streptophyta</taxon>
        <taxon>Embryophyta</taxon>
        <taxon>Tracheophyta</taxon>
        <taxon>Spermatophyta</taxon>
        <taxon>Magnoliopsida</taxon>
        <taxon>eudicotyledons</taxon>
        <taxon>Gunneridae</taxon>
        <taxon>Pentapetalae</taxon>
        <taxon>rosids</taxon>
        <taxon>fabids</taxon>
        <taxon>Cucurbitales</taxon>
        <taxon>Cucurbitaceae</taxon>
        <taxon>Benincaseae</taxon>
        <taxon>Cucumis</taxon>
    </lineage>
</organism>
<reference evidence="2 3" key="3">
    <citation type="journal article" date="2010" name="BMC Genomics">
        <title>Transcriptome sequencing and comparative analysis of cucumber flowers with different sex types.</title>
        <authorList>
            <person name="Guo S."/>
            <person name="Zheng Y."/>
            <person name="Joung J.G."/>
            <person name="Liu S."/>
            <person name="Zhang Z."/>
            <person name="Crasta O.R."/>
            <person name="Sobral B.W."/>
            <person name="Xu Y."/>
            <person name="Huang S."/>
            <person name="Fei Z."/>
        </authorList>
    </citation>
    <scope>NUCLEOTIDE SEQUENCE [LARGE SCALE GENOMIC DNA]</scope>
    <source>
        <strain evidence="3">cv. 9930</strain>
    </source>
</reference>
<proteinExistence type="predicted"/>